<feature type="non-terminal residue" evidence="2">
    <location>
        <position position="1"/>
    </location>
</feature>
<feature type="transmembrane region" description="Helical" evidence="1">
    <location>
        <begin position="136"/>
        <end position="157"/>
    </location>
</feature>
<feature type="transmembrane region" description="Helical" evidence="1">
    <location>
        <begin position="169"/>
        <end position="189"/>
    </location>
</feature>
<evidence type="ECO:0000313" key="3">
    <source>
        <dbReference type="Proteomes" id="UP000824469"/>
    </source>
</evidence>
<feature type="transmembrane region" description="Helical" evidence="1">
    <location>
        <begin position="229"/>
        <end position="247"/>
    </location>
</feature>
<dbReference type="GO" id="GO:0009941">
    <property type="term" value="C:chloroplast envelope"/>
    <property type="evidence" value="ECO:0007669"/>
    <property type="project" value="TreeGrafter"/>
</dbReference>
<keyword evidence="1" id="KW-0472">Membrane</keyword>
<comment type="caution">
    <text evidence="2">The sequence shown here is derived from an EMBL/GenBank/DDBJ whole genome shotgun (WGS) entry which is preliminary data.</text>
</comment>
<protein>
    <submittedName>
        <fullName evidence="2">Uncharacterized protein</fullName>
    </submittedName>
</protein>
<gene>
    <name evidence="2" type="ORF">KI387_037609</name>
</gene>
<feature type="non-terminal residue" evidence="2">
    <location>
        <position position="275"/>
    </location>
</feature>
<dbReference type="InterPro" id="IPR034628">
    <property type="entry name" value="MEX1/MEX1-like"/>
</dbReference>
<feature type="transmembrane region" description="Helical" evidence="1">
    <location>
        <begin position="82"/>
        <end position="106"/>
    </location>
</feature>
<keyword evidence="1" id="KW-1133">Transmembrane helix</keyword>
<accession>A0AA38FTP7</accession>
<dbReference type="Gene3D" id="1.20.1280.290">
    <property type="match status" value="1"/>
</dbReference>
<name>A0AA38FTP7_TAXCH</name>
<evidence type="ECO:0000313" key="2">
    <source>
        <dbReference type="EMBL" id="KAH9309698.1"/>
    </source>
</evidence>
<proteinExistence type="predicted"/>
<sequence length="275" mass="30033">AQLASLMGNLSLLSYFVNKKERGASIVQAVGVLTTLIVLFQLAIAEAMPLLIFAATATVCLVGFTVNALNYTTLISDGAWKVWTEILGVGGMYVLTQVVWMTFVPYLPRSKLPGIIAAAVLLVLIELANRGHLPTALSNILGGISGWIATLLFMWSPVSQLYTNIRNPANLHGLSVFTILLALIGNGMLIPRALFIRDLMWFTGSSWGSVVQGWTILLSMYLGKAAHSFLFWGVTSGFVLWLGVISYNDMHAYSLTSPLAPFIEIFKAKRKYEIS</sequence>
<feature type="transmembrane region" description="Helical" evidence="1">
    <location>
        <begin position="201"/>
        <end position="223"/>
    </location>
</feature>
<feature type="transmembrane region" description="Helical" evidence="1">
    <location>
        <begin position="112"/>
        <end position="129"/>
    </location>
</feature>
<reference evidence="2 3" key="1">
    <citation type="journal article" date="2021" name="Nat. Plants">
        <title>The Taxus genome provides insights into paclitaxel biosynthesis.</title>
        <authorList>
            <person name="Xiong X."/>
            <person name="Gou J."/>
            <person name="Liao Q."/>
            <person name="Li Y."/>
            <person name="Zhou Q."/>
            <person name="Bi G."/>
            <person name="Li C."/>
            <person name="Du R."/>
            <person name="Wang X."/>
            <person name="Sun T."/>
            <person name="Guo L."/>
            <person name="Liang H."/>
            <person name="Lu P."/>
            <person name="Wu Y."/>
            <person name="Zhang Z."/>
            <person name="Ro D.K."/>
            <person name="Shang Y."/>
            <person name="Huang S."/>
            <person name="Yan J."/>
        </authorList>
    </citation>
    <scope>NUCLEOTIDE SEQUENCE [LARGE SCALE GENOMIC DNA]</scope>
    <source>
        <strain evidence="2">Ta-2019</strain>
    </source>
</reference>
<dbReference type="EMBL" id="JAHRHJ020000007">
    <property type="protein sequence ID" value="KAH9309698.1"/>
    <property type="molecule type" value="Genomic_DNA"/>
</dbReference>
<dbReference type="OMA" id="YTNIRNP"/>
<keyword evidence="1" id="KW-0812">Transmembrane</keyword>
<dbReference type="PANTHER" id="PTHR34809">
    <property type="entry name" value="MALTOSE EXCESS PROTEIN 1, CHLOROPLASTIC-RELATED"/>
    <property type="match status" value="1"/>
</dbReference>
<dbReference type="Proteomes" id="UP000824469">
    <property type="component" value="Unassembled WGS sequence"/>
</dbReference>
<evidence type="ECO:0000256" key="1">
    <source>
        <dbReference type="SAM" id="Phobius"/>
    </source>
</evidence>
<dbReference type="AlphaFoldDB" id="A0AA38FTP7"/>
<dbReference type="PANTHER" id="PTHR34809:SF1">
    <property type="entry name" value="MALTOSE EXCESS PROTEIN 1, CHLOROPLASTIC-RELATED"/>
    <property type="match status" value="1"/>
</dbReference>
<organism evidence="2 3">
    <name type="scientific">Taxus chinensis</name>
    <name type="common">Chinese yew</name>
    <name type="synonym">Taxus wallichiana var. chinensis</name>
    <dbReference type="NCBI Taxonomy" id="29808"/>
    <lineage>
        <taxon>Eukaryota</taxon>
        <taxon>Viridiplantae</taxon>
        <taxon>Streptophyta</taxon>
        <taxon>Embryophyta</taxon>
        <taxon>Tracheophyta</taxon>
        <taxon>Spermatophyta</taxon>
        <taxon>Pinopsida</taxon>
        <taxon>Pinidae</taxon>
        <taxon>Conifers II</taxon>
        <taxon>Cupressales</taxon>
        <taxon>Taxaceae</taxon>
        <taxon>Taxus</taxon>
    </lineage>
</organism>
<feature type="transmembrane region" description="Helical" evidence="1">
    <location>
        <begin position="50"/>
        <end position="70"/>
    </location>
</feature>
<dbReference type="GO" id="GO:0005363">
    <property type="term" value="F:maltose transmembrane transporter activity"/>
    <property type="evidence" value="ECO:0007669"/>
    <property type="project" value="TreeGrafter"/>
</dbReference>
<feature type="transmembrane region" description="Helical" evidence="1">
    <location>
        <begin position="26"/>
        <end position="44"/>
    </location>
</feature>
<keyword evidence="3" id="KW-1185">Reference proteome</keyword>